<sequence length="141" mass="15292">MRAAKAGLHGLFAVYKPAGVSWKVVRRTVETKLLGELNSLERPPPRQHVRFLPSTVEGKDGKEVTLTVTQVPTLVDHPLVSGPVFTHLKVGTGHRLDTQSSGVLVLGLGRGNKLFEDVYNAHLSRTITIQLRACLAGKSHG</sequence>
<evidence type="ECO:0000313" key="1">
    <source>
        <dbReference type="EMBL" id="KAH7998504.1"/>
    </source>
</evidence>
<evidence type="ECO:0000313" key="2">
    <source>
        <dbReference type="Proteomes" id="UP000827872"/>
    </source>
</evidence>
<name>A0ACB8F029_9SAUR</name>
<organism evidence="1 2">
    <name type="scientific">Sphaerodactylus townsendi</name>
    <dbReference type="NCBI Taxonomy" id="933632"/>
    <lineage>
        <taxon>Eukaryota</taxon>
        <taxon>Metazoa</taxon>
        <taxon>Chordata</taxon>
        <taxon>Craniata</taxon>
        <taxon>Vertebrata</taxon>
        <taxon>Euteleostomi</taxon>
        <taxon>Lepidosauria</taxon>
        <taxon>Squamata</taxon>
        <taxon>Bifurcata</taxon>
        <taxon>Gekkota</taxon>
        <taxon>Sphaerodactylidae</taxon>
        <taxon>Sphaerodactylus</taxon>
    </lineage>
</organism>
<comment type="caution">
    <text evidence="1">The sequence shown here is derived from an EMBL/GenBank/DDBJ whole genome shotgun (WGS) entry which is preliminary data.</text>
</comment>
<gene>
    <name evidence="1" type="primary">TRUB2</name>
    <name evidence="1" type="ORF">K3G42_017469</name>
</gene>
<dbReference type="Proteomes" id="UP000827872">
    <property type="component" value="Linkage Group LG12"/>
</dbReference>
<accession>A0ACB8F029</accession>
<protein>
    <submittedName>
        <fullName evidence="1">Mitochondrial mRNA pseudouridine synthase Trub2</fullName>
    </submittedName>
</protein>
<keyword evidence="2" id="KW-1185">Reference proteome</keyword>
<proteinExistence type="predicted"/>
<reference evidence="1" key="1">
    <citation type="submission" date="2021-08" db="EMBL/GenBank/DDBJ databases">
        <title>The first chromosome-level gecko genome reveals the dynamic sex chromosomes of Neotropical dwarf geckos (Sphaerodactylidae: Sphaerodactylus).</title>
        <authorList>
            <person name="Pinto B.J."/>
            <person name="Keating S.E."/>
            <person name="Gamble T."/>
        </authorList>
    </citation>
    <scope>NUCLEOTIDE SEQUENCE</scope>
    <source>
        <strain evidence="1">TG3544</strain>
    </source>
</reference>
<dbReference type="EMBL" id="CM037625">
    <property type="protein sequence ID" value="KAH7998504.1"/>
    <property type="molecule type" value="Genomic_DNA"/>
</dbReference>